<organism evidence="1 2">
    <name type="scientific">Pagothenia borchgrevinki</name>
    <name type="common">Bald rockcod</name>
    <name type="synonym">Trematomus borchgrevinki</name>
    <dbReference type="NCBI Taxonomy" id="8213"/>
    <lineage>
        <taxon>Eukaryota</taxon>
        <taxon>Metazoa</taxon>
        <taxon>Chordata</taxon>
        <taxon>Craniata</taxon>
        <taxon>Vertebrata</taxon>
        <taxon>Euteleostomi</taxon>
        <taxon>Actinopterygii</taxon>
        <taxon>Neopterygii</taxon>
        <taxon>Teleostei</taxon>
        <taxon>Neoteleostei</taxon>
        <taxon>Acanthomorphata</taxon>
        <taxon>Eupercaria</taxon>
        <taxon>Perciformes</taxon>
        <taxon>Notothenioidei</taxon>
        <taxon>Nototheniidae</taxon>
        <taxon>Pagothenia</taxon>
    </lineage>
</organism>
<reference evidence="1 2" key="2">
    <citation type="journal article" date="2024" name="G3 (Bethesda)">
        <title>The genome of the cryopelagic Antarctic bald notothen, Trematomus borchgrevinki.</title>
        <authorList>
            <person name="Rayamajhi N."/>
            <person name="Rivera-Colon A.G."/>
            <person name="Minhas B.F."/>
            <person name="Cheng C.C."/>
            <person name="Catchen J.M."/>
        </authorList>
    </citation>
    <scope>NUCLEOTIDE SEQUENCE [LARGE SCALE GENOMIC DNA]</scope>
    <source>
        <strain evidence="1">AGRC-2024</strain>
    </source>
</reference>
<evidence type="ECO:0000313" key="1">
    <source>
        <dbReference type="EMBL" id="KAL3063582.1"/>
    </source>
</evidence>
<dbReference type="PANTHER" id="PTHR31025">
    <property type="entry name" value="SI:CH211-196P9.1-RELATED"/>
    <property type="match status" value="1"/>
</dbReference>
<keyword evidence="2" id="KW-1185">Reference proteome</keyword>
<protein>
    <submittedName>
        <fullName evidence="1">Uncharacterized protein</fullName>
    </submittedName>
</protein>
<dbReference type="PANTHER" id="PTHR31025:SF27">
    <property type="entry name" value="SI:CH211-193K19.2-RELATED"/>
    <property type="match status" value="1"/>
</dbReference>
<gene>
    <name evidence="1" type="ORF">OYC64_000002</name>
</gene>
<comment type="caution">
    <text evidence="1">The sequence shown here is derived from an EMBL/GenBank/DDBJ whole genome shotgun (WGS) entry which is preliminary data.</text>
</comment>
<dbReference type="Proteomes" id="UP001619887">
    <property type="component" value="Unassembled WGS sequence"/>
</dbReference>
<reference evidence="1 2" key="1">
    <citation type="journal article" date="2022" name="G3 (Bethesda)">
        <title>Evaluating Illumina-, Nanopore-, and PacBio-based genome assembly strategies with the bald notothen, Trematomus borchgrevinki.</title>
        <authorList>
            <person name="Rayamajhi N."/>
            <person name="Cheng C.C."/>
            <person name="Catchen J.M."/>
        </authorList>
    </citation>
    <scope>NUCLEOTIDE SEQUENCE [LARGE SCALE GENOMIC DNA]</scope>
    <source>
        <strain evidence="1">AGRC-2024</strain>
    </source>
</reference>
<evidence type="ECO:0000313" key="2">
    <source>
        <dbReference type="Proteomes" id="UP001619887"/>
    </source>
</evidence>
<proteinExistence type="predicted"/>
<sequence>MEKTFACRRQEVVRQAPIIADFKTRWPALFHVREVNAEFKRITTINLQSKFFSSLDIHSTCLIDVYTKKGGVQKHHASHNPD</sequence>
<dbReference type="AlphaFoldDB" id="A0ABD2HB55"/>
<accession>A0ABD2HB55</accession>
<dbReference type="EMBL" id="JBIYXZ010002070">
    <property type="protein sequence ID" value="KAL3063582.1"/>
    <property type="molecule type" value="Genomic_DNA"/>
</dbReference>
<name>A0ABD2HB55_PAGBO</name>